<keyword evidence="3" id="KW-1185">Reference proteome</keyword>
<gene>
    <name evidence="2" type="ordered locus">Tcur_3780</name>
</gene>
<evidence type="ECO:0000313" key="3">
    <source>
        <dbReference type="Proteomes" id="UP000001918"/>
    </source>
</evidence>
<feature type="domain" description="DUF397" evidence="1">
    <location>
        <begin position="7"/>
        <end position="60"/>
    </location>
</feature>
<evidence type="ECO:0000313" key="2">
    <source>
        <dbReference type="EMBL" id="ACY99312.1"/>
    </source>
</evidence>
<dbReference type="EMBL" id="CP001738">
    <property type="protein sequence ID" value="ACY99312.1"/>
    <property type="molecule type" value="Genomic_DNA"/>
</dbReference>
<reference evidence="2 3" key="1">
    <citation type="journal article" date="2011" name="Stand. Genomic Sci.">
        <title>Complete genome sequence of Thermomonospora curvata type strain (B9).</title>
        <authorList>
            <person name="Chertkov O."/>
            <person name="Sikorski J."/>
            <person name="Nolan M."/>
            <person name="Lapidus A."/>
            <person name="Lucas S."/>
            <person name="Del Rio T.G."/>
            <person name="Tice H."/>
            <person name="Cheng J.F."/>
            <person name="Goodwin L."/>
            <person name="Pitluck S."/>
            <person name="Liolios K."/>
            <person name="Ivanova N."/>
            <person name="Mavromatis K."/>
            <person name="Mikhailova N."/>
            <person name="Ovchinnikova G."/>
            <person name="Pati A."/>
            <person name="Chen A."/>
            <person name="Palaniappan K."/>
            <person name="Djao O.D."/>
            <person name="Land M."/>
            <person name="Hauser L."/>
            <person name="Chang Y.J."/>
            <person name="Jeffries C.D."/>
            <person name="Brettin T."/>
            <person name="Han C."/>
            <person name="Detter J.C."/>
            <person name="Rohde M."/>
            <person name="Goker M."/>
            <person name="Woyke T."/>
            <person name="Bristow J."/>
            <person name="Eisen J.A."/>
            <person name="Markowitz V."/>
            <person name="Hugenholtz P."/>
            <person name="Klenk H.P."/>
            <person name="Kyrpides N.C."/>
        </authorList>
    </citation>
    <scope>NUCLEOTIDE SEQUENCE [LARGE SCALE GENOMIC DNA]</scope>
    <source>
        <strain evidence="3">ATCC 19995 / DSM 43183 / JCM 3096 / KCTC 9072 / NBRC 15933 / NCIMB 10081 / Henssen B9</strain>
    </source>
</reference>
<sequence length="66" mass="7170">MSELRNAEWRKSSYSDVGSGDCVELAAKPGVVGIRDSKNPAAGHLQVGKRVFVSLLREIKAGHYDL</sequence>
<dbReference type="STRING" id="471852.Tcur_3780"/>
<dbReference type="Pfam" id="PF04149">
    <property type="entry name" value="DUF397"/>
    <property type="match status" value="1"/>
</dbReference>
<protein>
    <recommendedName>
        <fullName evidence="1">DUF397 domain-containing protein</fullName>
    </recommendedName>
</protein>
<dbReference type="RefSeq" id="WP_012854096.1">
    <property type="nucleotide sequence ID" value="NC_013510.1"/>
</dbReference>
<evidence type="ECO:0000259" key="1">
    <source>
        <dbReference type="Pfam" id="PF04149"/>
    </source>
</evidence>
<dbReference type="KEGG" id="tcu:Tcur_3780"/>
<dbReference type="Proteomes" id="UP000001918">
    <property type="component" value="Chromosome"/>
</dbReference>
<dbReference type="InterPro" id="IPR007278">
    <property type="entry name" value="DUF397"/>
</dbReference>
<accession>D1AD03</accession>
<dbReference type="AlphaFoldDB" id="D1AD03"/>
<dbReference type="OrthoDB" id="3481959at2"/>
<proteinExistence type="predicted"/>
<organism evidence="2 3">
    <name type="scientific">Thermomonospora curvata (strain ATCC 19995 / DSM 43183 / JCM 3096 / KCTC 9072 / NBRC 15933 / NCIMB 10081 / Henssen B9)</name>
    <dbReference type="NCBI Taxonomy" id="471852"/>
    <lineage>
        <taxon>Bacteria</taxon>
        <taxon>Bacillati</taxon>
        <taxon>Actinomycetota</taxon>
        <taxon>Actinomycetes</taxon>
        <taxon>Streptosporangiales</taxon>
        <taxon>Thermomonosporaceae</taxon>
        <taxon>Thermomonospora</taxon>
    </lineage>
</organism>
<name>D1AD03_THECD</name>
<dbReference type="HOGENOM" id="CLU_131550_2_1_11"/>